<evidence type="ECO:0000313" key="1">
    <source>
        <dbReference type="EMBL" id="GAA4037176.1"/>
    </source>
</evidence>
<name>A0ABP7U719_9SPHN</name>
<evidence type="ECO:0000313" key="2">
    <source>
        <dbReference type="Proteomes" id="UP001424459"/>
    </source>
</evidence>
<accession>A0ABP7U719</accession>
<sequence>MDDFAPPSRLTRARGAALLLALLYGLFGGSFFNPLPAQARAQAIALTLDGHPGIAIAAKSGKSFLKAPRPTPGPLLLPTAAAPVTARLFRPLGASTTRTAAPRAGAVFLPYRARAPPTV</sequence>
<gene>
    <name evidence="1" type="ORF">GCM10022281_17250</name>
</gene>
<dbReference type="EMBL" id="BAABBR010000001">
    <property type="protein sequence ID" value="GAA4037176.1"/>
    <property type="molecule type" value="Genomic_DNA"/>
</dbReference>
<protein>
    <submittedName>
        <fullName evidence="1">Uncharacterized protein</fullName>
    </submittedName>
</protein>
<keyword evidence="2" id="KW-1185">Reference proteome</keyword>
<proteinExistence type="predicted"/>
<dbReference type="Proteomes" id="UP001424459">
    <property type="component" value="Unassembled WGS sequence"/>
</dbReference>
<organism evidence="1 2">
    <name type="scientific">Sphingomonas rosea</name>
    <dbReference type="NCBI Taxonomy" id="335605"/>
    <lineage>
        <taxon>Bacteria</taxon>
        <taxon>Pseudomonadati</taxon>
        <taxon>Pseudomonadota</taxon>
        <taxon>Alphaproteobacteria</taxon>
        <taxon>Sphingomonadales</taxon>
        <taxon>Sphingomonadaceae</taxon>
        <taxon>Sphingomonas</taxon>
    </lineage>
</organism>
<dbReference type="RefSeq" id="WP_344696669.1">
    <property type="nucleotide sequence ID" value="NZ_BAABBR010000001.1"/>
</dbReference>
<reference evidence="2" key="1">
    <citation type="journal article" date="2019" name="Int. J. Syst. Evol. Microbiol.">
        <title>The Global Catalogue of Microorganisms (GCM) 10K type strain sequencing project: providing services to taxonomists for standard genome sequencing and annotation.</title>
        <authorList>
            <consortium name="The Broad Institute Genomics Platform"/>
            <consortium name="The Broad Institute Genome Sequencing Center for Infectious Disease"/>
            <person name="Wu L."/>
            <person name="Ma J."/>
        </authorList>
    </citation>
    <scope>NUCLEOTIDE SEQUENCE [LARGE SCALE GENOMIC DNA]</scope>
    <source>
        <strain evidence="2">JCM 17564</strain>
    </source>
</reference>
<comment type="caution">
    <text evidence="1">The sequence shown here is derived from an EMBL/GenBank/DDBJ whole genome shotgun (WGS) entry which is preliminary data.</text>
</comment>